<dbReference type="InterPro" id="IPR038225">
    <property type="entry name" value="TagF_sf"/>
</dbReference>
<reference evidence="2" key="2">
    <citation type="journal article" date="2007" name="Microbiology">
        <title>In vivo expression technology identifies a type VI secretion system locus in Burkholderia pseudomallei that is induced upon invasion of macrophages.</title>
        <authorList>
            <person name="Shalom G."/>
            <person name="Shaw J.G."/>
            <person name="Thomas M.S."/>
        </authorList>
    </citation>
    <scope>NUCLEOTIDE SEQUENCE</scope>
</reference>
<evidence type="ECO:0000313" key="1">
    <source>
        <dbReference type="Proteomes" id="UP000675920"/>
    </source>
</evidence>
<dbReference type="AlphaFoldDB" id="A0A8B6X8X4"/>
<dbReference type="Gene3D" id="3.40.1730.10">
    <property type="entry name" value="pa0076 domain"/>
    <property type="match status" value="1"/>
</dbReference>
<dbReference type="Proteomes" id="UP000675920">
    <property type="component" value="Unplaced"/>
</dbReference>
<name>A0A8B6X8X4_9BURK</name>
<dbReference type="RefSeq" id="WP_051378124.1">
    <property type="nucleotide sequence ID" value="NZ_AXWS01000007.1"/>
</dbReference>
<dbReference type="NCBIfam" id="TIGR03373">
    <property type="entry name" value="VI_minor_4"/>
    <property type="match status" value="1"/>
</dbReference>
<accession>A0A8B6X8X4</accession>
<dbReference type="InterPro" id="IPR017748">
    <property type="entry name" value="TagF"/>
</dbReference>
<evidence type="ECO:0000313" key="2">
    <source>
        <dbReference type="RefSeq" id="WP_051378124.1"/>
    </source>
</evidence>
<organism evidence="1 2">
    <name type="scientific">Derxia gummosa DSM 723</name>
    <dbReference type="NCBI Taxonomy" id="1121388"/>
    <lineage>
        <taxon>Bacteria</taxon>
        <taxon>Pseudomonadati</taxon>
        <taxon>Pseudomonadota</taxon>
        <taxon>Betaproteobacteria</taxon>
        <taxon>Burkholderiales</taxon>
        <taxon>Alcaligenaceae</taxon>
        <taxon>Derxia</taxon>
    </lineage>
</organism>
<dbReference type="OrthoDB" id="9801841at2"/>
<dbReference type="Pfam" id="PF09867">
    <property type="entry name" value="TagF_N"/>
    <property type="match status" value="1"/>
</dbReference>
<dbReference type="PIRSF" id="PIRSF029287">
    <property type="entry name" value="UCP029287"/>
    <property type="match status" value="1"/>
</dbReference>
<keyword evidence="1" id="KW-1185">Reference proteome</keyword>
<reference evidence="2" key="3">
    <citation type="submission" date="2025-08" db="UniProtKB">
        <authorList>
            <consortium name="RefSeq"/>
        </authorList>
    </citation>
    <scope>IDENTIFICATION</scope>
</reference>
<reference evidence="2" key="1">
    <citation type="journal article" date="2006" name="Proc. Natl. Acad. Sci. U.S.A.">
        <title>Identification of a conserved bacterial protein secretion system in Vibrio cholerae using the Dictyostelium host model system.</title>
        <authorList>
            <person name="Pukatzki S."/>
            <person name="Ma A.T."/>
            <person name="Sturtevant D."/>
            <person name="Krastins B."/>
            <person name="Sarracino D."/>
            <person name="Nelson W.C."/>
            <person name="Heidelberg J.F."/>
            <person name="Mekalanos J.J."/>
        </authorList>
    </citation>
    <scope>NUCLEOTIDE SEQUENCE</scope>
</reference>
<gene>
    <name evidence="2" type="primary">tagF</name>
</gene>
<sequence length="241" mass="25071">MPVGAVNPAADTPGWYGKLPSLGDFASRRLPPGFLDAWDAWLAAGLDGLKRARPESWLAEYLDAPAWRFLLMPGCVDGGAWAGVLLPSVDRVGRYFPLTLAAPLTVPPLTAEALDALLAWLHRAEDTAQDALQEDWGPDALEAGLAMLGPPPAGEAARAAARPGLAAARAAPVGRGELVALVGASIVVAGLDGFARHSFWHAAPDSAFAPTLMLAPGLPAETEFSRLFTPLPALSGAESRS</sequence>
<protein>
    <submittedName>
        <fullName evidence="2">Type VI secretion system-associated protein TagF</fullName>
    </submittedName>
</protein>
<proteinExistence type="predicted"/>